<proteinExistence type="predicted"/>
<evidence type="ECO:0000313" key="2">
    <source>
        <dbReference type="EMBL" id="KAF2168446.1"/>
    </source>
</evidence>
<organism evidence="2 3">
    <name type="scientific">Zasmidium cellare ATCC 36951</name>
    <dbReference type="NCBI Taxonomy" id="1080233"/>
    <lineage>
        <taxon>Eukaryota</taxon>
        <taxon>Fungi</taxon>
        <taxon>Dikarya</taxon>
        <taxon>Ascomycota</taxon>
        <taxon>Pezizomycotina</taxon>
        <taxon>Dothideomycetes</taxon>
        <taxon>Dothideomycetidae</taxon>
        <taxon>Mycosphaerellales</taxon>
        <taxon>Mycosphaerellaceae</taxon>
        <taxon>Zasmidium</taxon>
    </lineage>
</organism>
<dbReference type="OrthoDB" id="2148716at2759"/>
<dbReference type="EMBL" id="ML993590">
    <property type="protein sequence ID" value="KAF2168446.1"/>
    <property type="molecule type" value="Genomic_DNA"/>
</dbReference>
<dbReference type="InterPro" id="IPR032710">
    <property type="entry name" value="NTF2-like_dom_sf"/>
</dbReference>
<keyword evidence="3" id="KW-1185">Reference proteome</keyword>
<dbReference type="Pfam" id="PF13577">
    <property type="entry name" value="SnoaL_4"/>
    <property type="match status" value="1"/>
</dbReference>
<dbReference type="InterPro" id="IPR037401">
    <property type="entry name" value="SnoaL-like"/>
</dbReference>
<feature type="domain" description="SnoaL-like" evidence="1">
    <location>
        <begin position="13"/>
        <end position="151"/>
    </location>
</feature>
<sequence>MASPIKALNTNHLTPHEAISDPLIRNALGIDTNNKTLMTSAFTPDAVQDMTALAFLDSHFGTTHGRDAIVSMASSTVGRMDTTHMLSNFRTSISDNGFTGTVTCYALAQHWRPGQGRSFAFESRFLMGNQYEGEVVRDESEGQGVWRLRKLVIRTMWTEGDFGVFDPASWG</sequence>
<dbReference type="Gene3D" id="3.10.450.50">
    <property type="match status" value="1"/>
</dbReference>
<dbReference type="Proteomes" id="UP000799537">
    <property type="component" value="Unassembled WGS sequence"/>
</dbReference>
<reference evidence="2" key="1">
    <citation type="journal article" date="2020" name="Stud. Mycol.">
        <title>101 Dothideomycetes genomes: a test case for predicting lifestyles and emergence of pathogens.</title>
        <authorList>
            <person name="Haridas S."/>
            <person name="Albert R."/>
            <person name="Binder M."/>
            <person name="Bloem J."/>
            <person name="Labutti K."/>
            <person name="Salamov A."/>
            <person name="Andreopoulos B."/>
            <person name="Baker S."/>
            <person name="Barry K."/>
            <person name="Bills G."/>
            <person name="Bluhm B."/>
            <person name="Cannon C."/>
            <person name="Castanera R."/>
            <person name="Culley D."/>
            <person name="Daum C."/>
            <person name="Ezra D."/>
            <person name="Gonzalez J."/>
            <person name="Henrissat B."/>
            <person name="Kuo A."/>
            <person name="Liang C."/>
            <person name="Lipzen A."/>
            <person name="Lutzoni F."/>
            <person name="Magnuson J."/>
            <person name="Mondo S."/>
            <person name="Nolan M."/>
            <person name="Ohm R."/>
            <person name="Pangilinan J."/>
            <person name="Park H.-J."/>
            <person name="Ramirez L."/>
            <person name="Alfaro M."/>
            <person name="Sun H."/>
            <person name="Tritt A."/>
            <person name="Yoshinaga Y."/>
            <person name="Zwiers L.-H."/>
            <person name="Turgeon B."/>
            <person name="Goodwin S."/>
            <person name="Spatafora J."/>
            <person name="Crous P."/>
            <person name="Grigoriev I."/>
        </authorList>
    </citation>
    <scope>NUCLEOTIDE SEQUENCE</scope>
    <source>
        <strain evidence="2">ATCC 36951</strain>
    </source>
</reference>
<evidence type="ECO:0000259" key="1">
    <source>
        <dbReference type="Pfam" id="PF13577"/>
    </source>
</evidence>
<dbReference type="AlphaFoldDB" id="A0A6A6CSK0"/>
<dbReference type="SUPFAM" id="SSF54427">
    <property type="entry name" value="NTF2-like"/>
    <property type="match status" value="1"/>
</dbReference>
<name>A0A6A6CSK0_ZASCE</name>
<dbReference type="RefSeq" id="XP_033669335.1">
    <property type="nucleotide sequence ID" value="XM_033812277.1"/>
</dbReference>
<accession>A0A6A6CSK0</accession>
<dbReference type="GeneID" id="54565549"/>
<gene>
    <name evidence="2" type="ORF">M409DRAFT_53125</name>
</gene>
<protein>
    <recommendedName>
        <fullName evidence="1">SnoaL-like domain-containing protein</fullName>
    </recommendedName>
</protein>
<evidence type="ECO:0000313" key="3">
    <source>
        <dbReference type="Proteomes" id="UP000799537"/>
    </source>
</evidence>